<reference evidence="2 3" key="1">
    <citation type="submission" date="2020-08" db="EMBL/GenBank/DDBJ databases">
        <title>Genome sequencing of Purple Non-Sulfur Bacteria from various extreme environments.</title>
        <authorList>
            <person name="Mayer M."/>
        </authorList>
    </citation>
    <scope>NUCLEOTIDE SEQUENCE [LARGE SCALE GENOMIC DNA]</scope>
    <source>
        <strain evidence="2 3">2761</strain>
    </source>
</reference>
<comment type="caution">
    <text evidence="2">The sequence shown here is derived from an EMBL/GenBank/DDBJ whole genome shotgun (WGS) entry which is preliminary data.</text>
</comment>
<evidence type="ECO:0000256" key="1">
    <source>
        <dbReference type="SAM" id="SignalP"/>
    </source>
</evidence>
<sequence>MKLPAALVLALLVLAGGVDGALAGDAVSVCYNYGCLVQGDVVFSNGELRRVRALLGDAQSPVHERALLGVAVGWMLGWAGQRLPINADRAGNLADEGVDGRMDCIDHSTTTTRLLRLLEARGWLRFHRVLEPVQRTRGLIFDHFSAQIEEKAADNSAPADEEVLARRYVVDSWYVDNGQPAPVLALQRWQSGDGPDDD</sequence>
<dbReference type="RefSeq" id="WP_153116739.1">
    <property type="nucleotide sequence ID" value="NZ_JACIGE010000007.1"/>
</dbReference>
<evidence type="ECO:0000313" key="2">
    <source>
        <dbReference type="EMBL" id="MBB4247776.1"/>
    </source>
</evidence>
<gene>
    <name evidence="2" type="ORF">GGD90_002161</name>
</gene>
<evidence type="ECO:0000313" key="3">
    <source>
        <dbReference type="Proteomes" id="UP000587070"/>
    </source>
</evidence>
<dbReference type="AlphaFoldDB" id="A0A840G7C5"/>
<dbReference type="EMBL" id="JACIGE010000007">
    <property type="protein sequence ID" value="MBB4247776.1"/>
    <property type="molecule type" value="Genomic_DNA"/>
</dbReference>
<dbReference type="OrthoDB" id="6117634at2"/>
<keyword evidence="1" id="KW-0732">Signal</keyword>
<keyword evidence="3" id="KW-1185">Reference proteome</keyword>
<name>A0A840G7C5_RHOTE</name>
<accession>A0A840G7C5</accession>
<dbReference type="Proteomes" id="UP000587070">
    <property type="component" value="Unassembled WGS sequence"/>
</dbReference>
<feature type="signal peptide" evidence="1">
    <location>
        <begin position="1"/>
        <end position="23"/>
    </location>
</feature>
<feature type="chain" id="PRO_5032908555" evidence="1">
    <location>
        <begin position="24"/>
        <end position="198"/>
    </location>
</feature>
<organism evidence="2 3">
    <name type="scientific">Rhodocyclus tenuis</name>
    <name type="common">Rhodospirillum tenue</name>
    <dbReference type="NCBI Taxonomy" id="1066"/>
    <lineage>
        <taxon>Bacteria</taxon>
        <taxon>Pseudomonadati</taxon>
        <taxon>Pseudomonadota</taxon>
        <taxon>Betaproteobacteria</taxon>
        <taxon>Rhodocyclales</taxon>
        <taxon>Rhodocyclaceae</taxon>
        <taxon>Rhodocyclus</taxon>
    </lineage>
</organism>
<proteinExistence type="predicted"/>
<protein>
    <submittedName>
        <fullName evidence="2">Uncharacterized protein</fullName>
    </submittedName>
</protein>